<protein>
    <submittedName>
        <fullName evidence="1">Uncharacterized protein</fullName>
    </submittedName>
</protein>
<evidence type="ECO:0000313" key="1">
    <source>
        <dbReference type="EMBL" id="GBO06205.1"/>
    </source>
</evidence>
<accession>A0A4Y2TZU6</accession>
<dbReference type="EMBL" id="BGPR01032616">
    <property type="protein sequence ID" value="GBO06205.1"/>
    <property type="molecule type" value="Genomic_DNA"/>
</dbReference>
<dbReference type="AlphaFoldDB" id="A0A4Y2TZU6"/>
<keyword evidence="2" id="KW-1185">Reference proteome</keyword>
<proteinExistence type="predicted"/>
<reference evidence="1 2" key="1">
    <citation type="journal article" date="2019" name="Sci. Rep.">
        <title>Orb-weaving spider Araneus ventricosus genome elucidates the spidroin gene catalogue.</title>
        <authorList>
            <person name="Kono N."/>
            <person name="Nakamura H."/>
            <person name="Ohtoshi R."/>
            <person name="Moran D.A.P."/>
            <person name="Shinohara A."/>
            <person name="Yoshida Y."/>
            <person name="Fujiwara M."/>
            <person name="Mori M."/>
            <person name="Tomita M."/>
            <person name="Arakawa K."/>
        </authorList>
    </citation>
    <scope>NUCLEOTIDE SEQUENCE [LARGE SCALE GENOMIC DNA]</scope>
</reference>
<dbReference type="OrthoDB" id="6432955at2759"/>
<name>A0A4Y2TZU6_ARAVE</name>
<evidence type="ECO:0000313" key="2">
    <source>
        <dbReference type="Proteomes" id="UP000499080"/>
    </source>
</evidence>
<sequence length="138" mass="16321">MREQQKTPNLNVVVTEVRNQKKKEASAVLRPSSDTLWVFLDENHLLLLPSRKGWLSHCRRRKEQMVIEGRFRKRSRRTSHTFKDSATELVRKNLRTPRCFVGTHRNQSLRPEYVFELINRMRRYEDLAVEQMCGGGPG</sequence>
<comment type="caution">
    <text evidence="1">The sequence shown here is derived from an EMBL/GenBank/DDBJ whole genome shotgun (WGS) entry which is preliminary data.</text>
</comment>
<organism evidence="1 2">
    <name type="scientific">Araneus ventricosus</name>
    <name type="common">Orbweaver spider</name>
    <name type="synonym">Epeira ventricosa</name>
    <dbReference type="NCBI Taxonomy" id="182803"/>
    <lineage>
        <taxon>Eukaryota</taxon>
        <taxon>Metazoa</taxon>
        <taxon>Ecdysozoa</taxon>
        <taxon>Arthropoda</taxon>
        <taxon>Chelicerata</taxon>
        <taxon>Arachnida</taxon>
        <taxon>Araneae</taxon>
        <taxon>Araneomorphae</taxon>
        <taxon>Entelegynae</taxon>
        <taxon>Araneoidea</taxon>
        <taxon>Araneidae</taxon>
        <taxon>Araneus</taxon>
    </lineage>
</organism>
<gene>
    <name evidence="1" type="ORF">AVEN_2075_1</name>
</gene>
<dbReference type="Proteomes" id="UP000499080">
    <property type="component" value="Unassembled WGS sequence"/>
</dbReference>